<feature type="domain" description="Carboxylesterase type B" evidence="4">
    <location>
        <begin position="42"/>
        <end position="517"/>
    </location>
</feature>
<evidence type="ECO:0000256" key="1">
    <source>
        <dbReference type="ARBA" id="ARBA00005964"/>
    </source>
</evidence>
<proteinExistence type="inferred from homology"/>
<dbReference type="Pfam" id="PF00135">
    <property type="entry name" value="COesterase"/>
    <property type="match status" value="1"/>
</dbReference>
<organism evidence="5 8">
    <name type="scientific">Pseudoduganella albidiflava</name>
    <dbReference type="NCBI Taxonomy" id="321983"/>
    <lineage>
        <taxon>Bacteria</taxon>
        <taxon>Pseudomonadati</taxon>
        <taxon>Pseudomonadota</taxon>
        <taxon>Betaproteobacteria</taxon>
        <taxon>Burkholderiales</taxon>
        <taxon>Oxalobacteraceae</taxon>
        <taxon>Telluria group</taxon>
        <taxon>Pseudoduganella</taxon>
    </lineage>
</organism>
<name>A0A411WVL2_9BURK</name>
<dbReference type="Proteomes" id="UP000292307">
    <property type="component" value="Chromosome"/>
</dbReference>
<dbReference type="EMBL" id="CP036401">
    <property type="protein sequence ID" value="QBI00784.1"/>
    <property type="molecule type" value="Genomic_DNA"/>
</dbReference>
<dbReference type="EMBL" id="BMWV01000002">
    <property type="protein sequence ID" value="GGY30770.1"/>
    <property type="molecule type" value="Genomic_DNA"/>
</dbReference>
<dbReference type="OrthoDB" id="9775851at2"/>
<evidence type="ECO:0000313" key="6">
    <source>
        <dbReference type="EMBL" id="QBI00784.1"/>
    </source>
</evidence>
<gene>
    <name evidence="6" type="ORF">EYF70_07925</name>
    <name evidence="5" type="ORF">GCM10007387_10650</name>
</gene>
<dbReference type="Gene3D" id="3.40.50.1820">
    <property type="entry name" value="alpha/beta hydrolase"/>
    <property type="match status" value="1"/>
</dbReference>
<dbReference type="InterPro" id="IPR050309">
    <property type="entry name" value="Type-B_Carboxylest/Lipase"/>
</dbReference>
<dbReference type="InterPro" id="IPR019826">
    <property type="entry name" value="Carboxylesterase_B_AS"/>
</dbReference>
<dbReference type="Proteomes" id="UP000628442">
    <property type="component" value="Unassembled WGS sequence"/>
</dbReference>
<dbReference type="PANTHER" id="PTHR11559">
    <property type="entry name" value="CARBOXYLESTERASE"/>
    <property type="match status" value="1"/>
</dbReference>
<dbReference type="AlphaFoldDB" id="A0A411WVL2"/>
<dbReference type="PROSITE" id="PS00122">
    <property type="entry name" value="CARBOXYLESTERASE_B_1"/>
    <property type="match status" value="1"/>
</dbReference>
<evidence type="ECO:0000256" key="2">
    <source>
        <dbReference type="ARBA" id="ARBA00022801"/>
    </source>
</evidence>
<reference evidence="5" key="1">
    <citation type="journal article" date="2014" name="Int. J. Syst. Evol. Microbiol.">
        <title>Complete genome sequence of Corynebacterium casei LMG S-19264T (=DSM 44701T), isolated from a smear-ripened cheese.</title>
        <authorList>
            <consortium name="US DOE Joint Genome Institute (JGI-PGF)"/>
            <person name="Walter F."/>
            <person name="Albersmeier A."/>
            <person name="Kalinowski J."/>
            <person name="Ruckert C."/>
        </authorList>
    </citation>
    <scope>NUCLEOTIDE SEQUENCE</scope>
    <source>
        <strain evidence="5">KCTC 12343</strain>
    </source>
</reference>
<evidence type="ECO:0000259" key="4">
    <source>
        <dbReference type="Pfam" id="PF00135"/>
    </source>
</evidence>
<dbReference type="InterPro" id="IPR002018">
    <property type="entry name" value="CarbesteraseB"/>
</dbReference>
<dbReference type="SUPFAM" id="SSF53474">
    <property type="entry name" value="alpha/beta-Hydrolases"/>
    <property type="match status" value="1"/>
</dbReference>
<accession>A0A411WVL2</accession>
<evidence type="ECO:0000256" key="3">
    <source>
        <dbReference type="RuleBase" id="RU361235"/>
    </source>
</evidence>
<comment type="similarity">
    <text evidence="1 3">Belongs to the type-B carboxylesterase/lipase family.</text>
</comment>
<evidence type="ECO:0000313" key="7">
    <source>
        <dbReference type="Proteomes" id="UP000292307"/>
    </source>
</evidence>
<evidence type="ECO:0000313" key="5">
    <source>
        <dbReference type="EMBL" id="GGY30770.1"/>
    </source>
</evidence>
<sequence>MSMSIAPHCTGIGVTWKRFPLSLGLAGSIALLAGCGGLSGDRTVVTVESGILQGAEADGVLSFKGIPYAAPPVGNLRWRPTQPAAPWSGTRPATAFGHDCMQQIFPNAAPTTAAAPSEDCLFLNVWRPASEVPARDKLPVLVYIHGGAYTYGSGASDGKAFAREGVMLVTFNYRLGRFGFFAHPALTAEQPNELVGNYAYMDQVAALKWIQRNIAAFGGDPGNVTVSGESAGGESVHSLLTTPLAKGLFQKAIVQSGNGRENQVYRLYLRRNAKGIGASGEEIGVAFAKSVGIDDTGAGGLAALRALSADQVQANLYLGYTYAGGPMIEGKMVVDEPGAQYVSGQFTPVPLLIGSTDLDLGFPAPARTKDEAFAIFGAQNLAAARAAFDPKGTATVDEVRNQIARVQLMDEPARFAARIFAAHGQPAYVYRFSYVAESVRDKVPGAVHAAEMPYVFGTLADTYGSAVTSQDTAVSRLATGYWAQFAKSGNPNGGGRTPWPAYAGDKNGLLDFTAAGTAAAFEADPLKAQIDLVQAVSDRKAAQ</sequence>
<dbReference type="InterPro" id="IPR019819">
    <property type="entry name" value="Carboxylesterase_B_CS"/>
</dbReference>
<keyword evidence="7" id="KW-1185">Reference proteome</keyword>
<dbReference type="PROSITE" id="PS00941">
    <property type="entry name" value="CARBOXYLESTERASE_B_2"/>
    <property type="match status" value="1"/>
</dbReference>
<evidence type="ECO:0000313" key="8">
    <source>
        <dbReference type="Proteomes" id="UP000628442"/>
    </source>
</evidence>
<dbReference type="GO" id="GO:0016787">
    <property type="term" value="F:hydrolase activity"/>
    <property type="evidence" value="ECO:0007669"/>
    <property type="project" value="UniProtKB-KW"/>
</dbReference>
<protein>
    <recommendedName>
        <fullName evidence="3">Carboxylic ester hydrolase</fullName>
        <ecNumber evidence="3">3.1.1.-</ecNumber>
    </recommendedName>
</protein>
<dbReference type="EC" id="3.1.1.-" evidence="3"/>
<keyword evidence="2 3" id="KW-0378">Hydrolase</keyword>
<dbReference type="InterPro" id="IPR029058">
    <property type="entry name" value="AB_hydrolase_fold"/>
</dbReference>
<reference evidence="5" key="3">
    <citation type="submission" date="2022-12" db="EMBL/GenBank/DDBJ databases">
        <authorList>
            <person name="Sun Q."/>
            <person name="Kim S."/>
        </authorList>
    </citation>
    <scope>NUCLEOTIDE SEQUENCE</scope>
    <source>
        <strain evidence="5">KCTC 12343</strain>
    </source>
</reference>
<reference evidence="6 7" key="2">
    <citation type="submission" date="2019-02" db="EMBL/GenBank/DDBJ databases">
        <title>Draft Genome Sequences of Six Type Strains of the Genus Massilia.</title>
        <authorList>
            <person name="Miess H."/>
            <person name="Frediansyhah A."/>
            <person name="Gross H."/>
        </authorList>
    </citation>
    <scope>NUCLEOTIDE SEQUENCE [LARGE SCALE GENOMIC DNA]</scope>
    <source>
        <strain evidence="6 7">DSM 17472</strain>
    </source>
</reference>